<keyword evidence="1" id="KW-0812">Transmembrane</keyword>
<organism evidence="2 3">
    <name type="scientific">Plantactinospora siamensis</name>
    <dbReference type="NCBI Taxonomy" id="555372"/>
    <lineage>
        <taxon>Bacteria</taxon>
        <taxon>Bacillati</taxon>
        <taxon>Actinomycetota</taxon>
        <taxon>Actinomycetes</taxon>
        <taxon>Micromonosporales</taxon>
        <taxon>Micromonosporaceae</taxon>
        <taxon>Plantactinospora</taxon>
    </lineage>
</organism>
<keyword evidence="1" id="KW-1133">Transmembrane helix</keyword>
<reference evidence="2 3" key="1">
    <citation type="submission" date="2024-09" db="EMBL/GenBank/DDBJ databases">
        <authorList>
            <person name="Sun Q."/>
            <person name="Mori K."/>
        </authorList>
    </citation>
    <scope>NUCLEOTIDE SEQUENCE [LARGE SCALE GENOMIC DNA]</scope>
    <source>
        <strain evidence="2 3">TBRC 2205</strain>
    </source>
</reference>
<sequence length="205" mass="21673">MRRTAVPGTVTNPAEGTLPRRRTAWERATSLVGHRWPTWLALALAAVTVPDVGDGSELALVLVLAACAYLFMAVTDRVRCTWPVLVGFVVTVVVLKLLDIDPRPVFVVVTAALAVVGLIGGQLRGAGLRRLQAPAALGFVALGLISAPTHSSIGPYLLAAGLLGHAAWDAVHWRANRIVTRSFSEWCGVLDLTLGLGILVLATMS</sequence>
<keyword evidence="1" id="KW-0472">Membrane</keyword>
<feature type="transmembrane region" description="Helical" evidence="1">
    <location>
        <begin position="58"/>
        <end position="75"/>
    </location>
</feature>
<protein>
    <submittedName>
        <fullName evidence="2">Uncharacterized protein</fullName>
    </submittedName>
</protein>
<feature type="transmembrane region" description="Helical" evidence="1">
    <location>
        <begin position="183"/>
        <end position="204"/>
    </location>
</feature>
<keyword evidence="3" id="KW-1185">Reference proteome</keyword>
<dbReference type="RefSeq" id="WP_377338385.1">
    <property type="nucleotide sequence ID" value="NZ_JBHLUE010000009.1"/>
</dbReference>
<evidence type="ECO:0000313" key="2">
    <source>
        <dbReference type="EMBL" id="MFC0564963.1"/>
    </source>
</evidence>
<evidence type="ECO:0000256" key="1">
    <source>
        <dbReference type="SAM" id="Phobius"/>
    </source>
</evidence>
<accession>A0ABV6NY26</accession>
<name>A0ABV6NY26_9ACTN</name>
<feature type="transmembrane region" description="Helical" evidence="1">
    <location>
        <begin position="82"/>
        <end position="98"/>
    </location>
</feature>
<comment type="caution">
    <text evidence="2">The sequence shown here is derived from an EMBL/GenBank/DDBJ whole genome shotgun (WGS) entry which is preliminary data.</text>
</comment>
<dbReference type="Proteomes" id="UP001589894">
    <property type="component" value="Unassembled WGS sequence"/>
</dbReference>
<gene>
    <name evidence="2" type="ORF">ACFFHU_12570</name>
</gene>
<feature type="transmembrane region" description="Helical" evidence="1">
    <location>
        <begin position="104"/>
        <end position="123"/>
    </location>
</feature>
<dbReference type="EMBL" id="JBHLUE010000009">
    <property type="protein sequence ID" value="MFC0564963.1"/>
    <property type="molecule type" value="Genomic_DNA"/>
</dbReference>
<evidence type="ECO:0000313" key="3">
    <source>
        <dbReference type="Proteomes" id="UP001589894"/>
    </source>
</evidence>
<proteinExistence type="predicted"/>